<name>I0KAX6_9BACT</name>
<protein>
    <submittedName>
        <fullName evidence="1">Uncharacterized protein</fullName>
    </submittedName>
</protein>
<dbReference type="HOGENOM" id="CLU_1494094_0_0_10"/>
<reference evidence="1 2" key="1">
    <citation type="journal article" date="2012" name="J. Bacteriol.">
        <title>Genome Sequence of Fibrella aestuarina BUZ 2T, a Filamentous Marine Bacterium.</title>
        <authorList>
            <person name="Filippini M."/>
            <person name="Qi W."/>
            <person name="Blom J."/>
            <person name="Goesmann A."/>
            <person name="Smits T.H."/>
            <person name="Bagheri H.C."/>
        </authorList>
    </citation>
    <scope>NUCLEOTIDE SEQUENCE [LARGE SCALE GENOMIC DNA]</scope>
    <source>
        <strain evidence="2">BUZ 2T</strain>
    </source>
</reference>
<dbReference type="STRING" id="1166018.FAES_3270"/>
<dbReference type="Proteomes" id="UP000011058">
    <property type="component" value="Chromosome"/>
</dbReference>
<accession>I0KAX6</accession>
<keyword evidence="2" id="KW-1185">Reference proteome</keyword>
<proteinExistence type="predicted"/>
<dbReference type="EMBL" id="HE796683">
    <property type="protein sequence ID" value="CCH01279.1"/>
    <property type="molecule type" value="Genomic_DNA"/>
</dbReference>
<organism evidence="1 2">
    <name type="scientific">Fibrella aestuarina BUZ 2</name>
    <dbReference type="NCBI Taxonomy" id="1166018"/>
    <lineage>
        <taxon>Bacteria</taxon>
        <taxon>Pseudomonadati</taxon>
        <taxon>Bacteroidota</taxon>
        <taxon>Cytophagia</taxon>
        <taxon>Cytophagales</taxon>
        <taxon>Spirosomataceae</taxon>
        <taxon>Fibrella</taxon>
    </lineage>
</organism>
<evidence type="ECO:0000313" key="1">
    <source>
        <dbReference type="EMBL" id="CCH01279.1"/>
    </source>
</evidence>
<dbReference type="KEGG" id="fae:FAES_3270"/>
<dbReference type="RefSeq" id="WP_015332378.1">
    <property type="nucleotide sequence ID" value="NC_020054.1"/>
</dbReference>
<sequence length="180" mass="20245">MTLFDEVLPVAAQPVDYTGYNMATTYNTVNDVFIKNPISYTEANGTINYFKIKCPTSFTAALMNPKQYAELSGALRAANIRHSSEFYPAGYFDYKSKEVWYSITVDAPDFDYNLDVRLLQFGCSYGKISINGHVFRISHGGGSGQTDEGQPTWTEYTGNWNIVGQPVELIRLILASRKQY</sequence>
<evidence type="ECO:0000313" key="2">
    <source>
        <dbReference type="Proteomes" id="UP000011058"/>
    </source>
</evidence>
<gene>
    <name evidence="1" type="ORF">FAES_3270</name>
</gene>
<dbReference type="AlphaFoldDB" id="I0KAX6"/>